<dbReference type="Gene3D" id="2.60.120.330">
    <property type="entry name" value="B-lactam Antibiotic, Isopenicillin N Synthase, Chain"/>
    <property type="match status" value="1"/>
</dbReference>
<keyword evidence="2" id="KW-1185">Reference proteome</keyword>
<sequence length="340" mass="37267">MSEGFQHATPVSIPYATLISSSIPLDTLEQAFGPTSLGILVVTDLPQHFSDLRKKLLSYASLLGRLPKETLEKYELPEKNFLVGWSCGKERLGNGEIDKLKGSWYANVGEGGREGNVWVDEDVEKNMKGFRITMEELCHFIVDTAKLVARACDTFSAAHIPDYTPSFLESMIADSQTTKARLLHYYPSDEAPTSADSWCGTHLDHGCLTGLTSALWTDESTLSDKAKADDIVELDSAPDPEAGLYIHGRDGALYKVGIPRNGLGFQTGEALEKITRGGLKAVPHFVKGTRPGVGLESNPGAKIARNTLAVFTQPNLDVKVDGEKTFEVFQREIIERNTTY</sequence>
<dbReference type="OrthoDB" id="438224at2759"/>
<dbReference type="SUPFAM" id="SSF51197">
    <property type="entry name" value="Clavaminate synthase-like"/>
    <property type="match status" value="1"/>
</dbReference>
<dbReference type="EMBL" id="ML119653">
    <property type="protein sequence ID" value="RPA85595.1"/>
    <property type="molecule type" value="Genomic_DNA"/>
</dbReference>
<dbReference type="PANTHER" id="PTHR48420">
    <property type="entry name" value="NON-HAEM DIOXYGENASE N-TERMINAL DOMAIN-CONTAINING PROTEIN"/>
    <property type="match status" value="1"/>
</dbReference>
<accession>A0A3N4IHH2</accession>
<evidence type="ECO:0000313" key="2">
    <source>
        <dbReference type="Proteomes" id="UP000275078"/>
    </source>
</evidence>
<reference evidence="1 2" key="1">
    <citation type="journal article" date="2018" name="Nat. Ecol. Evol.">
        <title>Pezizomycetes genomes reveal the molecular basis of ectomycorrhizal truffle lifestyle.</title>
        <authorList>
            <person name="Murat C."/>
            <person name="Payen T."/>
            <person name="Noel B."/>
            <person name="Kuo A."/>
            <person name="Morin E."/>
            <person name="Chen J."/>
            <person name="Kohler A."/>
            <person name="Krizsan K."/>
            <person name="Balestrini R."/>
            <person name="Da Silva C."/>
            <person name="Montanini B."/>
            <person name="Hainaut M."/>
            <person name="Levati E."/>
            <person name="Barry K.W."/>
            <person name="Belfiori B."/>
            <person name="Cichocki N."/>
            <person name="Clum A."/>
            <person name="Dockter R.B."/>
            <person name="Fauchery L."/>
            <person name="Guy J."/>
            <person name="Iotti M."/>
            <person name="Le Tacon F."/>
            <person name="Lindquist E.A."/>
            <person name="Lipzen A."/>
            <person name="Malagnac F."/>
            <person name="Mello A."/>
            <person name="Molinier V."/>
            <person name="Miyauchi S."/>
            <person name="Poulain J."/>
            <person name="Riccioni C."/>
            <person name="Rubini A."/>
            <person name="Sitrit Y."/>
            <person name="Splivallo R."/>
            <person name="Traeger S."/>
            <person name="Wang M."/>
            <person name="Zifcakova L."/>
            <person name="Wipf D."/>
            <person name="Zambonelli A."/>
            <person name="Paolocci F."/>
            <person name="Nowrousian M."/>
            <person name="Ottonello S."/>
            <person name="Baldrian P."/>
            <person name="Spatafora J.W."/>
            <person name="Henrissat B."/>
            <person name="Nagy L.G."/>
            <person name="Aury J.M."/>
            <person name="Wincker P."/>
            <person name="Grigoriev I.V."/>
            <person name="Bonfante P."/>
            <person name="Martin F.M."/>
        </authorList>
    </citation>
    <scope>NUCLEOTIDE SEQUENCE [LARGE SCALE GENOMIC DNA]</scope>
    <source>
        <strain evidence="1 2">RN42</strain>
    </source>
</reference>
<dbReference type="AlphaFoldDB" id="A0A3N4IHH2"/>
<dbReference type="Proteomes" id="UP000275078">
    <property type="component" value="Unassembled WGS sequence"/>
</dbReference>
<dbReference type="InterPro" id="IPR027443">
    <property type="entry name" value="IPNS-like_sf"/>
</dbReference>
<name>A0A3N4IHH2_ASCIM</name>
<dbReference type="STRING" id="1160509.A0A3N4IHH2"/>
<gene>
    <name evidence="1" type="ORF">BJ508DRAFT_205144</name>
</gene>
<organism evidence="1 2">
    <name type="scientific">Ascobolus immersus RN42</name>
    <dbReference type="NCBI Taxonomy" id="1160509"/>
    <lineage>
        <taxon>Eukaryota</taxon>
        <taxon>Fungi</taxon>
        <taxon>Dikarya</taxon>
        <taxon>Ascomycota</taxon>
        <taxon>Pezizomycotina</taxon>
        <taxon>Pezizomycetes</taxon>
        <taxon>Pezizales</taxon>
        <taxon>Ascobolaceae</taxon>
        <taxon>Ascobolus</taxon>
    </lineage>
</organism>
<protein>
    <submittedName>
        <fullName evidence="1">Clavaminate synthase-like protein</fullName>
    </submittedName>
</protein>
<dbReference type="PANTHER" id="PTHR48420:SF1">
    <property type="entry name" value="NON-HAEM DIOXYGENASE N-TERMINAL DOMAIN-CONTAINING PROTEIN"/>
    <property type="match status" value="1"/>
</dbReference>
<proteinExistence type="predicted"/>
<evidence type="ECO:0000313" key="1">
    <source>
        <dbReference type="EMBL" id="RPA85595.1"/>
    </source>
</evidence>